<evidence type="ECO:0000259" key="3">
    <source>
        <dbReference type="Pfam" id="PF25231"/>
    </source>
</evidence>
<reference evidence="4 5" key="1">
    <citation type="submission" date="2019-10" db="EMBL/GenBank/DDBJ databases">
        <title>Georgenia wutianyii sp. nov. and Georgenia yuyongxinii sp. nov. isolated from plateau pika (Ochotona curzoniae) in the Qinghai-Tibet plateau of China.</title>
        <authorList>
            <person name="Tian Z."/>
        </authorList>
    </citation>
    <scope>NUCLEOTIDE SEQUENCE [LARGE SCALE GENOMIC DNA]</scope>
    <source>
        <strain evidence="4 5">DSM 21501</strain>
    </source>
</reference>
<proteinExistence type="predicted"/>
<feature type="transmembrane region" description="Helical" evidence="2">
    <location>
        <begin position="273"/>
        <end position="298"/>
    </location>
</feature>
<name>A0A7J5UIS9_9MICO</name>
<evidence type="ECO:0000313" key="5">
    <source>
        <dbReference type="Proteomes" id="UP000451860"/>
    </source>
</evidence>
<feature type="compositionally biased region" description="Low complexity" evidence="1">
    <location>
        <begin position="129"/>
        <end position="157"/>
    </location>
</feature>
<feature type="region of interest" description="Disordered" evidence="1">
    <location>
        <begin position="1"/>
        <end position="164"/>
    </location>
</feature>
<dbReference type="OrthoDB" id="121140at2"/>
<evidence type="ECO:0000256" key="1">
    <source>
        <dbReference type="SAM" id="MobiDB-lite"/>
    </source>
</evidence>
<keyword evidence="2" id="KW-0472">Membrane</keyword>
<evidence type="ECO:0000256" key="2">
    <source>
        <dbReference type="SAM" id="Phobius"/>
    </source>
</evidence>
<dbReference type="RefSeq" id="WP_152204832.1">
    <property type="nucleotide sequence ID" value="NZ_VUKF01000081.1"/>
</dbReference>
<feature type="transmembrane region" description="Helical" evidence="2">
    <location>
        <begin position="224"/>
        <end position="248"/>
    </location>
</feature>
<evidence type="ECO:0000313" key="4">
    <source>
        <dbReference type="EMBL" id="KAE8762191.1"/>
    </source>
</evidence>
<feature type="transmembrane region" description="Helical" evidence="2">
    <location>
        <begin position="415"/>
        <end position="438"/>
    </location>
</feature>
<dbReference type="EMBL" id="WHJE01000230">
    <property type="protein sequence ID" value="KAE8762191.1"/>
    <property type="molecule type" value="Genomic_DNA"/>
</dbReference>
<dbReference type="Pfam" id="PF25231">
    <property type="entry name" value="DUF7847"/>
    <property type="match status" value="1"/>
</dbReference>
<feature type="transmembrane region" description="Helical" evidence="2">
    <location>
        <begin position="319"/>
        <end position="352"/>
    </location>
</feature>
<feature type="domain" description="DUF7847" evidence="3">
    <location>
        <begin position="205"/>
        <end position="484"/>
    </location>
</feature>
<dbReference type="AlphaFoldDB" id="A0A7J5UIS9"/>
<organism evidence="4 5">
    <name type="scientific">Georgenia thermotolerans</name>
    <dbReference type="NCBI Taxonomy" id="527326"/>
    <lineage>
        <taxon>Bacteria</taxon>
        <taxon>Bacillati</taxon>
        <taxon>Actinomycetota</taxon>
        <taxon>Actinomycetes</taxon>
        <taxon>Micrococcales</taxon>
        <taxon>Bogoriellaceae</taxon>
        <taxon>Georgenia</taxon>
    </lineage>
</organism>
<dbReference type="InterPro" id="IPR057169">
    <property type="entry name" value="DUF7847"/>
</dbReference>
<keyword evidence="2" id="KW-0812">Transmembrane</keyword>
<dbReference type="Proteomes" id="UP000451860">
    <property type="component" value="Unassembled WGS sequence"/>
</dbReference>
<accession>A0A7J5UIS9</accession>
<keyword evidence="2" id="KW-1133">Transmembrane helix</keyword>
<feature type="transmembrane region" description="Helical" evidence="2">
    <location>
        <begin position="364"/>
        <end position="394"/>
    </location>
</feature>
<feature type="transmembrane region" description="Helical" evidence="2">
    <location>
        <begin position="458"/>
        <end position="485"/>
    </location>
</feature>
<gene>
    <name evidence="4" type="ORF">GB883_20645</name>
</gene>
<sequence length="505" mass="51485">MSTNEPSPGEPRGPEGASPHDPAGEGASPHDPSADGATPPSEPAPSPWHGQGPGGPARPWREQPGGPPQYGQYGAYDEQATQPVPQPSSGGAGQQPAPPPYGAGQQPDPPRYGQYGAYGEQATQPVPQPQQYGQYGSYGQPAPGPQYGASAPGAQPQYGQHGTYGQQAPGPQYGQYGQYGAGFPQAPPAGFGGAAQPGIVPLRPLNVGEILDGAFRSIRANPKVMFGLSLVVMAVLSVIQAIFVGVFVNQAMPFMSSTATPEELAALGVGSSIGYLAASIAISLASVVLTGLLIISVSQSVLGRVISIHDLWAQAKGQVWRLIGLTVLLGLIGLAVAVVVTVVAVLLIGGVVAAGGSGGGTAVAVLLTLLLVFGAVIFGVFLAVRLGLAAPVLMLERSGVGDSLKRSWALTRQQFWRIFGILALAYIIVGVLNSVLLVPLSVIGALVGPSGALSGTMLVVSSVVSVLISALTTPFLSAVLALVYIDVRMRKEALDVELARAAEAA</sequence>
<protein>
    <recommendedName>
        <fullName evidence="3">DUF7847 domain-containing protein</fullName>
    </recommendedName>
</protein>
<keyword evidence="5" id="KW-1185">Reference proteome</keyword>
<comment type="caution">
    <text evidence="4">The sequence shown here is derived from an EMBL/GenBank/DDBJ whole genome shotgun (WGS) entry which is preliminary data.</text>
</comment>